<dbReference type="InterPro" id="IPR018253">
    <property type="entry name" value="DnaJ_domain_CS"/>
</dbReference>
<protein>
    <submittedName>
        <fullName evidence="2">DnaJ domain-containing protein</fullName>
    </submittedName>
</protein>
<proteinExistence type="predicted"/>
<evidence type="ECO:0000259" key="1">
    <source>
        <dbReference type="PROSITE" id="PS50076"/>
    </source>
</evidence>
<dbReference type="PANTHER" id="PTHR24074">
    <property type="entry name" value="CO-CHAPERONE PROTEIN DJLA"/>
    <property type="match status" value="1"/>
</dbReference>
<dbReference type="SMART" id="SM00271">
    <property type="entry name" value="DnaJ"/>
    <property type="match status" value="1"/>
</dbReference>
<name>A0ABT8YHS3_9HYPH</name>
<evidence type="ECO:0000313" key="3">
    <source>
        <dbReference type="Proteomes" id="UP001174932"/>
    </source>
</evidence>
<dbReference type="RefSeq" id="WP_304375155.1">
    <property type="nucleotide sequence ID" value="NZ_JAUOZU010000004.1"/>
</dbReference>
<feature type="domain" description="J" evidence="1">
    <location>
        <begin position="8"/>
        <end position="69"/>
    </location>
</feature>
<dbReference type="InterPro" id="IPR001623">
    <property type="entry name" value="DnaJ_domain"/>
</dbReference>
<dbReference type="PROSITE" id="PS50076">
    <property type="entry name" value="DNAJ_2"/>
    <property type="match status" value="1"/>
</dbReference>
<dbReference type="EMBL" id="JAUOZU010000004">
    <property type="protein sequence ID" value="MDO6963241.1"/>
    <property type="molecule type" value="Genomic_DNA"/>
</dbReference>
<dbReference type="Proteomes" id="UP001174932">
    <property type="component" value="Unassembled WGS sequence"/>
</dbReference>
<dbReference type="InterPro" id="IPR050817">
    <property type="entry name" value="DjlA_DnaK_co-chaperone"/>
</dbReference>
<dbReference type="Pfam" id="PF00226">
    <property type="entry name" value="DnaJ"/>
    <property type="match status" value="1"/>
</dbReference>
<dbReference type="CDD" id="cd06257">
    <property type="entry name" value="DnaJ"/>
    <property type="match status" value="1"/>
</dbReference>
<keyword evidence="3" id="KW-1185">Reference proteome</keyword>
<comment type="caution">
    <text evidence="2">The sequence shown here is derived from an EMBL/GenBank/DDBJ whole genome shotgun (WGS) entry which is preliminary data.</text>
</comment>
<dbReference type="SUPFAM" id="SSF46565">
    <property type="entry name" value="Chaperone J-domain"/>
    <property type="match status" value="1"/>
</dbReference>
<reference evidence="2" key="2">
    <citation type="submission" date="2023-07" db="EMBL/GenBank/DDBJ databases">
        <authorList>
            <person name="Shen H."/>
        </authorList>
    </citation>
    <scope>NUCLEOTIDE SEQUENCE</scope>
    <source>
        <strain evidence="2">TNR-22</strain>
    </source>
</reference>
<sequence>MRVRSLMDPYSLLGLERDAQEPAIREAWRKAAKGAHPDTGGDADTFARLQVAYDLLRDPVRRRIFDDTGYDPELADPKDLEGVKLLERLVNDVILDEREPGSFDPVSAMRRSLSDDIVKNRIHILELERHRNRVRQHIDRLGGKSGSDVLGSMLRARSETIADAIRKTERQIEMIEHAYQMLEGYRYELQVELQMAAQVRDEAAE</sequence>
<gene>
    <name evidence="2" type="ORF">Q4481_04685</name>
</gene>
<accession>A0ABT8YHS3</accession>
<dbReference type="PROSITE" id="PS00636">
    <property type="entry name" value="DNAJ_1"/>
    <property type="match status" value="1"/>
</dbReference>
<reference evidence="2" key="1">
    <citation type="journal article" date="2015" name="Int. J. Syst. Evol. Microbiol.">
        <title>Rhizobium alvei sp. nov., isolated from a freshwater river.</title>
        <authorList>
            <person name="Sheu S.Y."/>
            <person name="Huang H.W."/>
            <person name="Young C.C."/>
            <person name="Chen W.M."/>
        </authorList>
    </citation>
    <scope>NUCLEOTIDE SEQUENCE</scope>
    <source>
        <strain evidence="2">TNR-22</strain>
    </source>
</reference>
<dbReference type="InterPro" id="IPR036869">
    <property type="entry name" value="J_dom_sf"/>
</dbReference>
<dbReference type="Gene3D" id="1.10.287.110">
    <property type="entry name" value="DnaJ domain"/>
    <property type="match status" value="1"/>
</dbReference>
<organism evidence="2 3">
    <name type="scientific">Rhizobium alvei</name>
    <dbReference type="NCBI Taxonomy" id="1132659"/>
    <lineage>
        <taxon>Bacteria</taxon>
        <taxon>Pseudomonadati</taxon>
        <taxon>Pseudomonadota</taxon>
        <taxon>Alphaproteobacteria</taxon>
        <taxon>Hyphomicrobiales</taxon>
        <taxon>Rhizobiaceae</taxon>
        <taxon>Rhizobium/Agrobacterium group</taxon>
        <taxon>Rhizobium</taxon>
    </lineage>
</organism>
<evidence type="ECO:0000313" key="2">
    <source>
        <dbReference type="EMBL" id="MDO6963241.1"/>
    </source>
</evidence>